<feature type="repeat" description="TPR" evidence="1">
    <location>
        <begin position="39"/>
        <end position="72"/>
    </location>
</feature>
<dbReference type="AlphaFoldDB" id="A0A1N7KS63"/>
<proteinExistence type="predicted"/>
<keyword evidence="2" id="KW-0812">Transmembrane</keyword>
<keyword evidence="2" id="KW-0472">Membrane</keyword>
<dbReference type="InterPro" id="IPR011990">
    <property type="entry name" value="TPR-like_helical_dom_sf"/>
</dbReference>
<accession>A0A1N7KS63</accession>
<dbReference type="SMART" id="SM00386">
    <property type="entry name" value="HAT"/>
    <property type="match status" value="4"/>
</dbReference>
<gene>
    <name evidence="3" type="ORF">SAMN05421790_103240</name>
</gene>
<organism evidence="3 4">
    <name type="scientific">Kroppenstedtia eburnea</name>
    <dbReference type="NCBI Taxonomy" id="714067"/>
    <lineage>
        <taxon>Bacteria</taxon>
        <taxon>Bacillati</taxon>
        <taxon>Bacillota</taxon>
        <taxon>Bacilli</taxon>
        <taxon>Bacillales</taxon>
        <taxon>Thermoactinomycetaceae</taxon>
        <taxon>Kroppenstedtia</taxon>
    </lineage>
</organism>
<name>A0A1N7KS63_9BACL</name>
<keyword evidence="1" id="KW-0802">TPR repeat</keyword>
<dbReference type="PANTHER" id="PTHR12558">
    <property type="entry name" value="CELL DIVISION CYCLE 16,23,27"/>
    <property type="match status" value="1"/>
</dbReference>
<dbReference type="RefSeq" id="WP_076524172.1">
    <property type="nucleotide sequence ID" value="NZ_CP048103.1"/>
</dbReference>
<dbReference type="Pfam" id="PF13424">
    <property type="entry name" value="TPR_12"/>
    <property type="match status" value="1"/>
</dbReference>
<dbReference type="EMBL" id="FTOD01000003">
    <property type="protein sequence ID" value="SIS64438.1"/>
    <property type="molecule type" value="Genomic_DNA"/>
</dbReference>
<evidence type="ECO:0000313" key="4">
    <source>
        <dbReference type="Proteomes" id="UP000186795"/>
    </source>
</evidence>
<dbReference type="Gene3D" id="1.25.40.10">
    <property type="entry name" value="Tetratricopeptide repeat domain"/>
    <property type="match status" value="3"/>
</dbReference>
<dbReference type="InterPro" id="IPR003107">
    <property type="entry name" value="HAT"/>
</dbReference>
<evidence type="ECO:0000256" key="1">
    <source>
        <dbReference type="PROSITE-ProRule" id="PRU00339"/>
    </source>
</evidence>
<evidence type="ECO:0000256" key="2">
    <source>
        <dbReference type="SAM" id="Phobius"/>
    </source>
</evidence>
<dbReference type="SMART" id="SM00028">
    <property type="entry name" value="TPR"/>
    <property type="match status" value="7"/>
</dbReference>
<evidence type="ECO:0000313" key="3">
    <source>
        <dbReference type="EMBL" id="SIS64438.1"/>
    </source>
</evidence>
<dbReference type="Proteomes" id="UP000186795">
    <property type="component" value="Unassembled WGS sequence"/>
</dbReference>
<feature type="repeat" description="TPR" evidence="1">
    <location>
        <begin position="176"/>
        <end position="209"/>
    </location>
</feature>
<reference evidence="4" key="1">
    <citation type="submission" date="2017-01" db="EMBL/GenBank/DDBJ databases">
        <authorList>
            <person name="Varghese N."/>
            <person name="Submissions S."/>
        </authorList>
    </citation>
    <scope>NUCLEOTIDE SEQUENCE [LARGE SCALE GENOMIC DNA]</scope>
    <source>
        <strain evidence="4">DSM 45196</strain>
    </source>
</reference>
<dbReference type="PROSITE" id="PS50005">
    <property type="entry name" value="TPR"/>
    <property type="match status" value="4"/>
</dbReference>
<sequence>METTVNPLLAKAEKAVELEHVDLAAKLCEDALAQDPEEWEAYRVFAWVEFHRKQYAKALELIREFLRVNPDHAWSVAFEGRVFVMLDQVEEAHAAFRRALELDPNLSIAHLWYGYYCQSVKEDWDRAEVHLRKALELEPENEYYMTTLAEFEEAQGNFTEAETLFRRALEIAPTEARVFRVYAEYLHRNHRYDEARPLLREALRLEPDNESIRGLYFSNYSLQESDQALAMIEEELKTCSPEWKSVWYYLRGFIYKEVKRKTREAEDSFELALQHGPDNHSAHFQYGLILVDSIFRFRVRKGLEHLRRAVELDPKNMAYLTVTAVSLGKAGYHEETEAMFEKAFSLPGKKDILWQNYGYYLLDVKKDGKKGVEYYQKAYEHNPENLQAQRNLKHVLQHKHPLYATLFRISGKLKTDKKWKVPWVLLWLIIGAALFYIYMSFLPLLYSLPILWLTRNPHWLLVPFIHRLSQSVIQKEGLSLKG</sequence>
<protein>
    <submittedName>
        <fullName evidence="3">Flp pilus assembly protein TadD, contains TPR repeats</fullName>
    </submittedName>
</protein>
<feature type="repeat" description="TPR" evidence="1">
    <location>
        <begin position="142"/>
        <end position="175"/>
    </location>
</feature>
<keyword evidence="2" id="KW-1133">Transmembrane helix</keyword>
<dbReference type="SUPFAM" id="SSF48452">
    <property type="entry name" value="TPR-like"/>
    <property type="match status" value="2"/>
</dbReference>
<feature type="repeat" description="TPR" evidence="1">
    <location>
        <begin position="73"/>
        <end position="106"/>
    </location>
</feature>
<dbReference type="InterPro" id="IPR019734">
    <property type="entry name" value="TPR_rpt"/>
</dbReference>
<dbReference type="Pfam" id="PF13432">
    <property type="entry name" value="TPR_16"/>
    <property type="match status" value="1"/>
</dbReference>
<dbReference type="PANTHER" id="PTHR12558:SF13">
    <property type="entry name" value="CELL DIVISION CYCLE PROTEIN 27 HOMOLOG"/>
    <property type="match status" value="1"/>
</dbReference>
<dbReference type="Gene3D" id="1.25.40.1040">
    <property type="match status" value="1"/>
</dbReference>
<keyword evidence="4" id="KW-1185">Reference proteome</keyword>
<dbReference type="OrthoDB" id="9769030at2"/>
<feature type="transmembrane region" description="Helical" evidence="2">
    <location>
        <begin position="423"/>
        <end position="446"/>
    </location>
</feature>
<dbReference type="GO" id="GO:0006396">
    <property type="term" value="P:RNA processing"/>
    <property type="evidence" value="ECO:0007669"/>
    <property type="project" value="InterPro"/>
</dbReference>